<name>A0A931ATY3_9ENTE</name>
<proteinExistence type="predicted"/>
<dbReference type="AlphaFoldDB" id="A0A931ATY3"/>
<sequence>MSNKEKGNRCVTSREQELEVDECILEVEMALEFVVDTYKRSNSRLAKQHAEEAIIAWQGYLKDVI</sequence>
<evidence type="ECO:0000313" key="2">
    <source>
        <dbReference type="Proteomes" id="UP000637757"/>
    </source>
</evidence>
<keyword evidence="2" id="KW-1185">Reference proteome</keyword>
<accession>A0A931ATY3</accession>
<dbReference type="Proteomes" id="UP000637757">
    <property type="component" value="Unassembled WGS sequence"/>
</dbReference>
<protein>
    <submittedName>
        <fullName evidence="1">Uncharacterized protein</fullName>
    </submittedName>
</protein>
<comment type="caution">
    <text evidence="1">The sequence shown here is derived from an EMBL/GenBank/DDBJ whole genome shotgun (WGS) entry which is preliminary data.</text>
</comment>
<evidence type="ECO:0000313" key="1">
    <source>
        <dbReference type="EMBL" id="MBF8807261.1"/>
    </source>
</evidence>
<organism evidence="1 2">
    <name type="scientific">Enterococcus lacertideformus</name>
    <dbReference type="NCBI Taxonomy" id="2771493"/>
    <lineage>
        <taxon>Bacteria</taxon>
        <taxon>Bacillati</taxon>
        <taxon>Bacillota</taxon>
        <taxon>Bacilli</taxon>
        <taxon>Lactobacillales</taxon>
        <taxon>Enterococcaceae</taxon>
        <taxon>Enterococcus</taxon>
    </lineage>
</organism>
<dbReference type="EMBL" id="JADAKE010000004">
    <property type="protein sequence ID" value="MBF8807261.1"/>
    <property type="molecule type" value="Genomic_DNA"/>
</dbReference>
<gene>
    <name evidence="1" type="ORF">IC227_01135</name>
</gene>
<reference evidence="1" key="1">
    <citation type="submission" date="2020-09" db="EMBL/GenBank/DDBJ databases">
        <title>Genomic insights into the novelty and pathogenicity of a unique biofilm-forming Enterococcus sp. bacteria (Enterococcus lacertideformus) identified in reptiles.</title>
        <authorList>
            <person name="Agius J.E."/>
            <person name="Phalen D.N."/>
            <person name="Rose K."/>
            <person name="Eden J.-S."/>
        </authorList>
    </citation>
    <scope>NUCLEOTIDE SEQUENCE</scope>
    <source>
        <strain evidence="1">PHRS 0518</strain>
    </source>
</reference>